<feature type="compositionally biased region" description="Polar residues" evidence="1">
    <location>
        <begin position="132"/>
        <end position="146"/>
    </location>
</feature>
<organism evidence="3">
    <name type="scientific">Trichodesmium erythraeum (strain IMS101)</name>
    <dbReference type="NCBI Taxonomy" id="203124"/>
    <lineage>
        <taxon>Bacteria</taxon>
        <taxon>Bacillati</taxon>
        <taxon>Cyanobacteriota</taxon>
        <taxon>Cyanophyceae</taxon>
        <taxon>Oscillatoriophycideae</taxon>
        <taxon>Oscillatoriales</taxon>
        <taxon>Microcoleaceae</taxon>
        <taxon>Trichodesmium</taxon>
    </lineage>
</organism>
<accession>Q10XD2</accession>
<reference evidence="3" key="1">
    <citation type="submission" date="2006-06" db="EMBL/GenBank/DDBJ databases">
        <title>Complete sequence of Trichodesmium erythraeum IMS101.</title>
        <authorList>
            <consortium name="US DOE Joint Genome Institute"/>
            <person name="Copeland A."/>
            <person name="Lucas S."/>
            <person name="Lapidus A."/>
            <person name="Barry K."/>
            <person name="Detter J.C."/>
            <person name="Glavina del Rio T."/>
            <person name="Hammon N."/>
            <person name="Israni S."/>
            <person name="Dalin E."/>
            <person name="Tice H."/>
            <person name="Pitluck S."/>
            <person name="Kiss H."/>
            <person name="Munk A.C."/>
            <person name="Brettin T."/>
            <person name="Bruce D."/>
            <person name="Han C."/>
            <person name="Tapia R."/>
            <person name="Gilna P."/>
            <person name="Schmutz J."/>
            <person name="Larimer F."/>
            <person name="Land M."/>
            <person name="Hauser L."/>
            <person name="Kyrpides N."/>
            <person name="Kim E."/>
            <person name="Richardson P."/>
        </authorList>
    </citation>
    <scope>NUCLEOTIDE SEQUENCE [LARGE SCALE GENOMIC DNA]</scope>
    <source>
        <strain evidence="3">IMS101</strain>
    </source>
</reference>
<dbReference type="EMBL" id="CP000393">
    <property type="protein sequence ID" value="ABG53092.1"/>
    <property type="molecule type" value="Genomic_DNA"/>
</dbReference>
<evidence type="ECO:0000313" key="3">
    <source>
        <dbReference type="EMBL" id="ABG53092.1"/>
    </source>
</evidence>
<evidence type="ECO:0000256" key="1">
    <source>
        <dbReference type="SAM" id="MobiDB-lite"/>
    </source>
</evidence>
<gene>
    <name evidence="3" type="ordered locus">Tery_4083</name>
</gene>
<feature type="transmembrane region" description="Helical" evidence="2">
    <location>
        <begin position="172"/>
        <end position="200"/>
    </location>
</feature>
<feature type="compositionally biased region" description="Basic and acidic residues" evidence="1">
    <location>
        <begin position="113"/>
        <end position="131"/>
    </location>
</feature>
<feature type="region of interest" description="Disordered" evidence="1">
    <location>
        <begin position="77"/>
        <end position="146"/>
    </location>
</feature>
<dbReference type="AlphaFoldDB" id="Q10XD2"/>
<evidence type="ECO:0000256" key="2">
    <source>
        <dbReference type="SAM" id="Phobius"/>
    </source>
</evidence>
<proteinExistence type="predicted"/>
<evidence type="ECO:0008006" key="4">
    <source>
        <dbReference type="Google" id="ProtNLM"/>
    </source>
</evidence>
<sequence length="411" mass="45521">MNQSSIVKYTKNSTQELNPTLQAVIENLDVELEAELTRYRKYRRQAENSSVPNKNSNKQIYKIPELMSVLPVDNQTVSSLPLSETDTPRPLENSENFNTSTKESVPLVYDPPTPKEDPIPKKGDVENHNSEKQTSQLNNDSSIAPNNYLESSEKLLEGLDTLKSNRQKKSTYLTSLFTPLGIVSMFLFLISCATLGHVVLNPSGLSNLGLGLDRLLKGSSAQKNTDDLPSTNEQPLPNSPDLASVEFVDLDLNTLSNIDPSPSQFPSPTATVKPVVPPQISGSVNNAPQLTNSSIAQLDNLKTTLWPENTQSSPTPSPIAKPSPQISISSKITNPIKSDDGWYYVVVDYGNEESLSQARQIISDAYIRETTNGIKIQMGAFPEPERAKIFLQRLREEGLEPKYYKLKPENY</sequence>
<dbReference type="eggNOG" id="ENOG502Z9EX">
    <property type="taxonomic scope" value="Bacteria"/>
</dbReference>
<protein>
    <recommendedName>
        <fullName evidence="4">SPOR domain-containing protein</fullName>
    </recommendedName>
</protein>
<feature type="compositionally biased region" description="Polar residues" evidence="1">
    <location>
        <begin position="93"/>
        <end position="103"/>
    </location>
</feature>
<keyword evidence="2" id="KW-0812">Transmembrane</keyword>
<keyword evidence="2" id="KW-0472">Membrane</keyword>
<dbReference type="KEGG" id="ter:Tery_4083"/>
<dbReference type="OrthoDB" id="532902at2"/>
<feature type="compositionally biased region" description="Polar residues" evidence="1">
    <location>
        <begin position="221"/>
        <end position="236"/>
    </location>
</feature>
<feature type="region of interest" description="Disordered" evidence="1">
    <location>
        <begin position="220"/>
        <end position="241"/>
    </location>
</feature>
<keyword evidence="2" id="KW-1133">Transmembrane helix</keyword>
<name>Q10XD2_TRIEI</name>
<dbReference type="RefSeq" id="WP_011613422.1">
    <property type="nucleotide sequence ID" value="NC_008312.1"/>
</dbReference>
<dbReference type="HOGENOM" id="CLU_044703_0_0_3"/>